<comment type="caution">
    <text evidence="3">The sequence shown here is derived from an EMBL/GenBank/DDBJ whole genome shotgun (WGS) entry which is preliminary data.</text>
</comment>
<organism evidence="3 4">
    <name type="scientific">Clostridium homopropionicum DSM 5847</name>
    <dbReference type="NCBI Taxonomy" id="1121318"/>
    <lineage>
        <taxon>Bacteria</taxon>
        <taxon>Bacillati</taxon>
        <taxon>Bacillota</taxon>
        <taxon>Clostridia</taxon>
        <taxon>Eubacteriales</taxon>
        <taxon>Clostridiaceae</taxon>
        <taxon>Clostridium</taxon>
    </lineage>
</organism>
<dbReference type="AlphaFoldDB" id="A0A0L6ZET0"/>
<evidence type="ECO:0000313" key="3">
    <source>
        <dbReference type="EMBL" id="KOA21481.1"/>
    </source>
</evidence>
<feature type="region of interest" description="Disordered" evidence="1">
    <location>
        <begin position="132"/>
        <end position="165"/>
    </location>
</feature>
<dbReference type="PATRIC" id="fig|1121318.3.peg.151"/>
<dbReference type="Proteomes" id="UP000037043">
    <property type="component" value="Unassembled WGS sequence"/>
</dbReference>
<feature type="compositionally biased region" description="Gly residues" evidence="1">
    <location>
        <begin position="155"/>
        <end position="165"/>
    </location>
</feature>
<feature type="signal peptide" evidence="2">
    <location>
        <begin position="1"/>
        <end position="24"/>
    </location>
</feature>
<feature type="chain" id="PRO_5005570350" evidence="2">
    <location>
        <begin position="25"/>
        <end position="177"/>
    </location>
</feature>
<protein>
    <submittedName>
        <fullName evidence="3">Uncharacterized protein</fullName>
    </submittedName>
</protein>
<sequence length="177" mass="18795">MKKRNIATTLILALTLGIGATAYAATENANTSNTTTATNTRQPVGLNRAIGVRGYEFMESVLKDLGKLTDEEISKARLEGKTLYDIATEKGLSYDDLKNAMLNSKYKAIDDAVTKGTITSEQAATYKNAIKSNSENAVPGQGRINGRRGTSAGQGSQGTGAGRGYGRMNSSNCLYVK</sequence>
<dbReference type="EMBL" id="LHUR01000005">
    <property type="protein sequence ID" value="KOA21481.1"/>
    <property type="molecule type" value="Genomic_DNA"/>
</dbReference>
<dbReference type="STRING" id="36844.SAMN04488501_10569"/>
<dbReference type="RefSeq" id="WP_052219758.1">
    <property type="nucleotide sequence ID" value="NZ_LHUR01000005.1"/>
</dbReference>
<reference evidence="4" key="1">
    <citation type="submission" date="2015-08" db="EMBL/GenBank/DDBJ databases">
        <title>Genome sequence of the strict anaerobe Clostridium homopropionicum LuHBu1 (DSM 5847T).</title>
        <authorList>
            <person name="Poehlein A."/>
            <person name="Beck M."/>
            <person name="Schiel-Bengelsdorf B."/>
            <person name="Bengelsdorf F.R."/>
            <person name="Daniel R."/>
            <person name="Duerre P."/>
        </authorList>
    </citation>
    <scope>NUCLEOTIDE SEQUENCE [LARGE SCALE GENOMIC DNA]</scope>
    <source>
        <strain evidence="4">DSM 5847</strain>
    </source>
</reference>
<name>A0A0L6ZET0_9CLOT</name>
<accession>A0A0L6ZET0</accession>
<evidence type="ECO:0000256" key="1">
    <source>
        <dbReference type="SAM" id="MobiDB-lite"/>
    </source>
</evidence>
<gene>
    <name evidence="3" type="ORF">CLHOM_01520</name>
</gene>
<keyword evidence="2" id="KW-0732">Signal</keyword>
<evidence type="ECO:0000256" key="2">
    <source>
        <dbReference type="SAM" id="SignalP"/>
    </source>
</evidence>
<proteinExistence type="predicted"/>
<keyword evidence="4" id="KW-1185">Reference proteome</keyword>
<evidence type="ECO:0000313" key="4">
    <source>
        <dbReference type="Proteomes" id="UP000037043"/>
    </source>
</evidence>